<accession>A0AAV6L6W1</accession>
<sequence>MESLMDNIVMNVDYDEREMTLRRINWLEQHDKDIIDQPFFELVGLAHQLIQNKGGVFMINGRLCRHGQDSPTTPETLPICRVKYSYRVWLGHSGQWAVEVRYRYNRLNIGSFTTVEVAVSAYELIPDNCVVFFNLCVA</sequence>
<dbReference type="Proteomes" id="UP000823749">
    <property type="component" value="Chromosome 2"/>
</dbReference>
<protein>
    <submittedName>
        <fullName evidence="1">Uncharacterized protein</fullName>
    </submittedName>
</protein>
<keyword evidence="2" id="KW-1185">Reference proteome</keyword>
<name>A0AAV6L6W1_9ERIC</name>
<dbReference type="AlphaFoldDB" id="A0AAV6L6W1"/>
<proteinExistence type="predicted"/>
<gene>
    <name evidence="1" type="ORF">RHGRI_003608</name>
</gene>
<evidence type="ECO:0000313" key="2">
    <source>
        <dbReference type="Proteomes" id="UP000823749"/>
    </source>
</evidence>
<organism evidence="1 2">
    <name type="scientific">Rhododendron griersonianum</name>
    <dbReference type="NCBI Taxonomy" id="479676"/>
    <lineage>
        <taxon>Eukaryota</taxon>
        <taxon>Viridiplantae</taxon>
        <taxon>Streptophyta</taxon>
        <taxon>Embryophyta</taxon>
        <taxon>Tracheophyta</taxon>
        <taxon>Spermatophyta</taxon>
        <taxon>Magnoliopsida</taxon>
        <taxon>eudicotyledons</taxon>
        <taxon>Gunneridae</taxon>
        <taxon>Pentapetalae</taxon>
        <taxon>asterids</taxon>
        <taxon>Ericales</taxon>
        <taxon>Ericaceae</taxon>
        <taxon>Ericoideae</taxon>
        <taxon>Rhodoreae</taxon>
        <taxon>Rhododendron</taxon>
    </lineage>
</organism>
<comment type="caution">
    <text evidence="1">The sequence shown here is derived from an EMBL/GenBank/DDBJ whole genome shotgun (WGS) entry which is preliminary data.</text>
</comment>
<dbReference type="EMBL" id="JACTNZ010000002">
    <property type="protein sequence ID" value="KAG5560359.1"/>
    <property type="molecule type" value="Genomic_DNA"/>
</dbReference>
<evidence type="ECO:0000313" key="1">
    <source>
        <dbReference type="EMBL" id="KAG5560359.1"/>
    </source>
</evidence>
<reference evidence="1" key="1">
    <citation type="submission" date="2020-08" db="EMBL/GenBank/DDBJ databases">
        <title>Plant Genome Project.</title>
        <authorList>
            <person name="Zhang R.-G."/>
        </authorList>
    </citation>
    <scope>NUCLEOTIDE SEQUENCE</scope>
    <source>
        <strain evidence="1">WSP0</strain>
        <tissue evidence="1">Leaf</tissue>
    </source>
</reference>